<dbReference type="PANTHER" id="PTHR30572">
    <property type="entry name" value="MEMBRANE COMPONENT OF TRANSPORTER-RELATED"/>
    <property type="match status" value="1"/>
</dbReference>
<evidence type="ECO:0000313" key="4">
    <source>
        <dbReference type="Proteomes" id="UP000327073"/>
    </source>
</evidence>
<dbReference type="Proteomes" id="UP000327073">
    <property type="component" value="Unassembled WGS sequence"/>
</dbReference>
<evidence type="ECO:0000256" key="1">
    <source>
        <dbReference type="SAM" id="Phobius"/>
    </source>
</evidence>
<feature type="transmembrane region" description="Helical" evidence="1">
    <location>
        <begin position="254"/>
        <end position="274"/>
    </location>
</feature>
<dbReference type="PANTHER" id="PTHR30572:SF4">
    <property type="entry name" value="ABC TRANSPORTER PERMEASE YTRF"/>
    <property type="match status" value="1"/>
</dbReference>
<dbReference type="Proteomes" id="UP000852798">
    <property type="component" value="Unassembled WGS sequence"/>
</dbReference>
<dbReference type="GO" id="GO:0005886">
    <property type="term" value="C:plasma membrane"/>
    <property type="evidence" value="ECO:0007669"/>
    <property type="project" value="TreeGrafter"/>
</dbReference>
<dbReference type="GO" id="GO:0022857">
    <property type="term" value="F:transmembrane transporter activity"/>
    <property type="evidence" value="ECO:0007669"/>
    <property type="project" value="TreeGrafter"/>
</dbReference>
<keyword evidence="1" id="KW-0812">Transmembrane</keyword>
<keyword evidence="1" id="KW-0472">Membrane</keyword>
<reference evidence="2" key="1">
    <citation type="journal article" date="2018" name="Genome Biol.">
        <title>SKESA: strategic k-mer extension for scrupulous assemblies.</title>
        <authorList>
            <person name="Souvorov A."/>
            <person name="Agarwala R."/>
            <person name="Lipman D.J."/>
        </authorList>
    </citation>
    <scope>NUCLEOTIDE SEQUENCE [LARGE SCALE GENOMIC DNA]</scope>
    <source>
        <strain evidence="2">BCW_4213</strain>
    </source>
</reference>
<feature type="transmembrane region" description="Helical" evidence="1">
    <location>
        <begin position="336"/>
        <end position="357"/>
    </location>
</feature>
<organism evidence="3 4">
    <name type="scientific">Escherichia coli</name>
    <dbReference type="NCBI Taxonomy" id="562"/>
    <lineage>
        <taxon>Bacteria</taxon>
        <taxon>Pseudomonadati</taxon>
        <taxon>Pseudomonadota</taxon>
        <taxon>Gammaproteobacteria</taxon>
        <taxon>Enterobacterales</taxon>
        <taxon>Enterobacteriaceae</taxon>
        <taxon>Escherichia</taxon>
    </lineage>
</organism>
<protein>
    <submittedName>
        <fullName evidence="3">FtsX-like permease family protein</fullName>
    </submittedName>
</protein>
<keyword evidence="1" id="KW-1133">Transmembrane helix</keyword>
<feature type="transmembrane region" description="Helical" evidence="1">
    <location>
        <begin position="21"/>
        <end position="43"/>
    </location>
</feature>
<dbReference type="AlphaFoldDB" id="A0A5N3D192"/>
<evidence type="ECO:0000313" key="2">
    <source>
        <dbReference type="EMBL" id="HAI2142252.1"/>
    </source>
</evidence>
<accession>A0A5N3D192</accession>
<dbReference type="InterPro" id="IPR050250">
    <property type="entry name" value="Macrolide_Exporter_MacB"/>
</dbReference>
<name>A0A5N3D192_ECOLX</name>
<comment type="caution">
    <text evidence="3">The sequence shown here is derived from an EMBL/GenBank/DDBJ whole genome shotgun (WGS) entry which is preliminary data.</text>
</comment>
<feature type="transmembrane region" description="Helical" evidence="1">
    <location>
        <begin position="294"/>
        <end position="324"/>
    </location>
</feature>
<evidence type="ECO:0000313" key="3">
    <source>
        <dbReference type="EMBL" id="KAB0124228.1"/>
    </source>
</evidence>
<reference evidence="3 4" key="2">
    <citation type="submission" date="2019-03" db="EMBL/GenBank/DDBJ databases">
        <title>Whole Genome Sequencing of Shiga-Toxin Escherichia coli Strains from Nebraska.</title>
        <authorList>
            <person name="Abdalhamid B."/>
            <person name="Mccutchen E.L."/>
            <person name="Bouska A.C."/>
            <person name="Hinrichs S.H."/>
            <person name="Iwen P.C."/>
        </authorList>
    </citation>
    <scope>NUCLEOTIDE SEQUENCE [LARGE SCALE GENOMIC DNA]</scope>
    <source>
        <strain evidence="3 4">STEC_170836</strain>
    </source>
</reference>
<reference evidence="2" key="3">
    <citation type="submission" date="2020-02" db="EMBL/GenBank/DDBJ databases">
        <authorList>
            <consortium name="NCBI Pathogen Detection Project"/>
        </authorList>
    </citation>
    <scope>NUCLEOTIDE SEQUENCE</scope>
    <source>
        <strain evidence="2">BCW_4213</strain>
    </source>
</reference>
<gene>
    <name evidence="3" type="ORF">F7F11_13175</name>
    <name evidence="2" type="ORF">HI055_002595</name>
</gene>
<sequence length="375" mass="42387">MIVFFYIKDALQNIAENKKQIFTFVIFLTLSFIGITITDSLIFSVSKKAEEELKTYGDNVISIDIYNQKNINEVMQVLSPIYKSLSYSKTYIFNGGQTPYDDKPLSVTGIDALGLSINKITTNNMEFNGDVAIVSEDSPYLHNGIVFLNGIPFKIIGVIPKMKMDFLDSLGLSKYQSNNQLFVPLSTLFRFKLSSNIDNVKIVLSDKVGENDINTTKKTLGEEKIPEYNIITALDVRTTVDKVLNRFSILTNTIYIMLTLFAAVICIVLCKRTFSSRSTEFALKIIHGIKQNSIILVVIIESMITLVICLFNSLVASYFIMLWMSQMLSTDIKIRVVMISLSLSGVLLIFLCSNIFFGKLFFRINPIYLIKGRQQ</sequence>
<proteinExistence type="predicted"/>
<dbReference type="EMBL" id="DABDSA010000013">
    <property type="protein sequence ID" value="HAI2142252.1"/>
    <property type="molecule type" value="Genomic_DNA"/>
</dbReference>
<dbReference type="RefSeq" id="WP_106905398.1">
    <property type="nucleotide sequence ID" value="NZ_CP116067.1"/>
</dbReference>
<dbReference type="EMBL" id="VZEL01000011">
    <property type="protein sequence ID" value="KAB0124228.1"/>
    <property type="molecule type" value="Genomic_DNA"/>
</dbReference>